<feature type="transmembrane region" description="Helical" evidence="1">
    <location>
        <begin position="77"/>
        <end position="103"/>
    </location>
</feature>
<sequence>MGAARLLAKGWVLVCFFAGAHALRQALLSGGNLQIVLPQVLIAVSLFAAMGLLFVGGYGASSDGFHHHTATIKEKKLAVALPGFDDVVLFVFAALIFATQVWLAPAHLAGEFGEGLARAIAYVVPGQAVIAGRIGTCGPEEGRILASAVSWLLAMIFAASAVSRLRQAAEAIRLDRALHPHGLSLTALAATLGVVAILGIQCLFVGSVLALLPCAAFTGISGGLLIGLGPLLLGYIVYASLANLLASGSGSKE</sequence>
<name>A0A846MVH7_9PROT</name>
<keyword evidence="1" id="KW-1133">Transmembrane helix</keyword>
<evidence type="ECO:0000256" key="1">
    <source>
        <dbReference type="SAM" id="Phobius"/>
    </source>
</evidence>
<gene>
    <name evidence="2" type="ORF">FHS83_000537</name>
</gene>
<keyword evidence="1" id="KW-0812">Transmembrane</keyword>
<reference evidence="2 3" key="1">
    <citation type="submission" date="2020-03" db="EMBL/GenBank/DDBJ databases">
        <title>Genomic Encyclopedia of Type Strains, Phase IV (KMG-IV): sequencing the most valuable type-strain genomes for metagenomic binning, comparative biology and taxonomic classification.</title>
        <authorList>
            <person name="Goeker M."/>
        </authorList>
    </citation>
    <scope>NUCLEOTIDE SEQUENCE [LARGE SCALE GENOMIC DNA]</scope>
    <source>
        <strain evidence="2 3">DSM 19867</strain>
    </source>
</reference>
<feature type="transmembrane region" description="Helical" evidence="1">
    <location>
        <begin position="144"/>
        <end position="162"/>
    </location>
</feature>
<feature type="transmembrane region" description="Helical" evidence="1">
    <location>
        <begin position="183"/>
        <end position="212"/>
    </location>
</feature>
<keyword evidence="3" id="KW-1185">Reference proteome</keyword>
<evidence type="ECO:0000313" key="3">
    <source>
        <dbReference type="Proteomes" id="UP000570514"/>
    </source>
</evidence>
<dbReference type="RefSeq" id="WP_167080627.1">
    <property type="nucleotide sequence ID" value="NZ_BAAADC010000001.1"/>
</dbReference>
<proteinExistence type="predicted"/>
<evidence type="ECO:0000313" key="2">
    <source>
        <dbReference type="EMBL" id="NIK87219.1"/>
    </source>
</evidence>
<accession>A0A846MVH7</accession>
<dbReference type="AlphaFoldDB" id="A0A846MVH7"/>
<organism evidence="2 3">
    <name type="scientific">Rhizomicrobium palustre</name>
    <dbReference type="NCBI Taxonomy" id="189966"/>
    <lineage>
        <taxon>Bacteria</taxon>
        <taxon>Pseudomonadati</taxon>
        <taxon>Pseudomonadota</taxon>
        <taxon>Alphaproteobacteria</taxon>
        <taxon>Micropepsales</taxon>
        <taxon>Micropepsaceae</taxon>
        <taxon>Rhizomicrobium</taxon>
    </lineage>
</organism>
<feature type="transmembrane region" description="Helical" evidence="1">
    <location>
        <begin position="224"/>
        <end position="246"/>
    </location>
</feature>
<keyword evidence="1" id="KW-0472">Membrane</keyword>
<protein>
    <submittedName>
        <fullName evidence="2">Uncharacterized protein</fullName>
    </submittedName>
</protein>
<comment type="caution">
    <text evidence="2">The sequence shown here is derived from an EMBL/GenBank/DDBJ whole genome shotgun (WGS) entry which is preliminary data.</text>
</comment>
<dbReference type="Proteomes" id="UP000570514">
    <property type="component" value="Unassembled WGS sequence"/>
</dbReference>
<feature type="transmembrane region" description="Helical" evidence="1">
    <location>
        <begin position="32"/>
        <end position="56"/>
    </location>
</feature>
<dbReference type="EMBL" id="JAASRM010000001">
    <property type="protein sequence ID" value="NIK87219.1"/>
    <property type="molecule type" value="Genomic_DNA"/>
</dbReference>